<feature type="compositionally biased region" description="Polar residues" evidence="1">
    <location>
        <begin position="167"/>
        <end position="192"/>
    </location>
</feature>
<dbReference type="OrthoDB" id="8955135at2759"/>
<dbReference type="RefSeq" id="XP_026063116.1">
    <property type="nucleotide sequence ID" value="XM_026207331.1"/>
</dbReference>
<feature type="region of interest" description="Disordered" evidence="1">
    <location>
        <begin position="153"/>
        <end position="195"/>
    </location>
</feature>
<evidence type="ECO:0000313" key="4">
    <source>
        <dbReference type="RefSeq" id="XP_026063116.1"/>
    </source>
</evidence>
<dbReference type="Proteomes" id="UP000515129">
    <property type="component" value="Chromosome 27"/>
</dbReference>
<protein>
    <submittedName>
        <fullName evidence="4">Uncharacterized protein LOC113046488</fullName>
    </submittedName>
</protein>
<dbReference type="AlphaFoldDB" id="A0A6P6JTC4"/>
<proteinExistence type="predicted"/>
<sequence length="221" mass="24880">MITVISCIVNISCSGSDHHTISGSYYSNNCSQEEVASFGIQTLILNCKEDIVICNYSNPVSWKNDTIQIKQICTNEIPEENHTSSPLSWLIVILISASLLILVAAPVIYHYYKNHNNGAQQNEHTIYAQVQLNRKVQRPLDVLEKSENPQTVYGFTEEHRHPHKTAQTKSSSEIPAEKQTNNHPSTTYSTIGQHKKSFDTETDHTVYSIVCKSSNDRPPVH</sequence>
<gene>
    <name evidence="4" type="primary">LOC113046488</name>
</gene>
<keyword evidence="3" id="KW-1185">Reference proteome</keyword>
<keyword evidence="2" id="KW-0812">Transmembrane</keyword>
<keyword evidence="2" id="KW-1133">Transmembrane helix</keyword>
<evidence type="ECO:0000256" key="2">
    <source>
        <dbReference type="SAM" id="Phobius"/>
    </source>
</evidence>
<name>A0A6P6JTC4_CARAU</name>
<dbReference type="GeneID" id="113046488"/>
<feature type="transmembrane region" description="Helical" evidence="2">
    <location>
        <begin position="87"/>
        <end position="112"/>
    </location>
</feature>
<evidence type="ECO:0000256" key="1">
    <source>
        <dbReference type="SAM" id="MobiDB-lite"/>
    </source>
</evidence>
<evidence type="ECO:0000313" key="3">
    <source>
        <dbReference type="Proteomes" id="UP000515129"/>
    </source>
</evidence>
<dbReference type="KEGG" id="caua:113046488"/>
<reference evidence="4" key="1">
    <citation type="submission" date="2025-08" db="UniProtKB">
        <authorList>
            <consortium name="RefSeq"/>
        </authorList>
    </citation>
    <scope>IDENTIFICATION</scope>
    <source>
        <strain evidence="4">Wakin</strain>
        <tissue evidence="4">Muscle</tissue>
    </source>
</reference>
<organism evidence="3 4">
    <name type="scientific">Carassius auratus</name>
    <name type="common">Goldfish</name>
    <dbReference type="NCBI Taxonomy" id="7957"/>
    <lineage>
        <taxon>Eukaryota</taxon>
        <taxon>Metazoa</taxon>
        <taxon>Chordata</taxon>
        <taxon>Craniata</taxon>
        <taxon>Vertebrata</taxon>
        <taxon>Euteleostomi</taxon>
        <taxon>Actinopterygii</taxon>
        <taxon>Neopterygii</taxon>
        <taxon>Teleostei</taxon>
        <taxon>Ostariophysi</taxon>
        <taxon>Cypriniformes</taxon>
        <taxon>Cyprinidae</taxon>
        <taxon>Cyprininae</taxon>
        <taxon>Carassius</taxon>
    </lineage>
</organism>
<keyword evidence="2" id="KW-0472">Membrane</keyword>
<accession>A0A6P6JTC4</accession>